<keyword evidence="6" id="KW-0175">Coiled coil</keyword>
<dbReference type="InterPro" id="IPR003838">
    <property type="entry name" value="ABC3_permease_C"/>
</dbReference>
<feature type="coiled-coil region" evidence="6">
    <location>
        <begin position="466"/>
        <end position="546"/>
    </location>
</feature>
<dbReference type="EMBL" id="QRHO01000002">
    <property type="protein sequence ID" value="RHF85229.1"/>
    <property type="molecule type" value="Genomic_DNA"/>
</dbReference>
<dbReference type="InterPro" id="IPR038766">
    <property type="entry name" value="Membrane_comp_ABC_pdt"/>
</dbReference>
<keyword evidence="5 7" id="KW-0472">Membrane</keyword>
<sequence>MKKNILRKDFIIEIKKTMGRFVSIFFIVALGVAFYSGIRASEPSMRITADQYFDDSELMDLKVMGTMGLTKADIKAIGKVSGIEAVEGGYSKDVLCPVGDNEKVVHMLSMQKNFNQVSVVEGRLPEKAGECLVDEDFLSYTDLKVGDTVTFHSGDGEALTDSLVTDTYKIVGIGNSPLYISFGRGSSTIGTGEISGFVVVDKASFDMDVYTEAYVKVSGAEEKTAFTDEYNNLSDAAKEAVSAIEEERCAVRKQEIVDEANEKLADSEKTVNEKSQELEDAKKELESGKSKAAEELEKAKQQLTDGEAELADAKQQIADGETQLANAKAQLNDKQAQLDSAEAQYESGKAQLDQKEQELADAEQVYLSNYSKYMPIITAGKEQIPAGKSQIADGKKRLDEELAPLNQLKDGLAGIEDEISQCDSGISELQKQINDGDTLYQEYTKISEPDRTPEQRVYLESWSGVRQGLEAKLAGIQEQKAQLEDKKKGLLVQMNKAGFATEADLEAQITSLTKQKEDLDAKETALLQQEQTLAAQEEELLSAGRQITDGKSQIAAARSQLDSTKSQITDGKAQILSAWALLNEKEHTLNASKAQLASGEQELADGRSKYEQAAKEAEEQITDGQAKITDGEKQLTDARQKIADAKAEIKKIENPKWYVQTREDALTEYQGYGDNADRMRSIGKVFPVLFFLVAALISLTTMTRMVEEQRVQIGTMKALGYGKAAIAGKYIGYALIATLGGSIFGVLAGEKILPFIIIYAYMILYKHLPAILVPYHMSYALQASGIAVACTLIATIASCYKELAAEPAELMRPAAPKQGKRILLERIGIIWKHLNFTWKSTVRNLIRYKKRFFMTIFGIGGCMALMVVGFGLKDCIYEIVSLQYEKVQFYDAATYMSDDISEENRQQLHDYLDQNADIKETIEARMQKTDVKSASGKKTLYLMVPSDNEKIEDFLSFHSRTNKDEVYSLKKDEVILTEKMASLLNVKVGDELTIEDEDRGDQTVTVGAICENYMSHYLYLSPEKYEELYGVPAEYNTIIYSAKDGKDDQIEKIGTKLLSMDGVLNVSYTSSIEGRLDDMLRSLNLVIVVLIVSAGMLAFVVLYNLNNINITERQRELATLKVLGFYDGEVASYVYRENILLTIIGSVVGMVLGNLLHRYIILTVEVEEAMFGRQIHWQSYLYSFLFTVAFSLFVNWVMFYKLKKIDMVESLKSVE</sequence>
<keyword evidence="3 7" id="KW-0812">Transmembrane</keyword>
<evidence type="ECO:0000256" key="7">
    <source>
        <dbReference type="SAM" id="Phobius"/>
    </source>
</evidence>
<dbReference type="GO" id="GO:0005886">
    <property type="term" value="C:plasma membrane"/>
    <property type="evidence" value="ECO:0007669"/>
    <property type="project" value="UniProtKB-SubCell"/>
</dbReference>
<evidence type="ECO:0000313" key="9">
    <source>
        <dbReference type="EMBL" id="RHF85229.1"/>
    </source>
</evidence>
<evidence type="ECO:0000256" key="3">
    <source>
        <dbReference type="ARBA" id="ARBA00022692"/>
    </source>
</evidence>
<protein>
    <submittedName>
        <fullName evidence="9">ABC transporter permease</fullName>
    </submittedName>
</protein>
<feature type="domain" description="ABC3 transporter permease C-terminal" evidence="8">
    <location>
        <begin position="685"/>
        <end position="801"/>
    </location>
</feature>
<organism evidence="9 10">
    <name type="scientific">Coprococcus comes</name>
    <dbReference type="NCBI Taxonomy" id="410072"/>
    <lineage>
        <taxon>Bacteria</taxon>
        <taxon>Bacillati</taxon>
        <taxon>Bacillota</taxon>
        <taxon>Clostridia</taxon>
        <taxon>Lachnospirales</taxon>
        <taxon>Lachnospiraceae</taxon>
        <taxon>Coprococcus</taxon>
    </lineage>
</organism>
<dbReference type="Gene3D" id="1.10.287.1490">
    <property type="match status" value="1"/>
</dbReference>
<evidence type="ECO:0000256" key="1">
    <source>
        <dbReference type="ARBA" id="ARBA00004651"/>
    </source>
</evidence>
<proteinExistence type="predicted"/>
<evidence type="ECO:0000313" key="10">
    <source>
        <dbReference type="Proteomes" id="UP000284579"/>
    </source>
</evidence>
<feature type="coiled-coil region" evidence="6">
    <location>
        <begin position="250"/>
        <end position="365"/>
    </location>
</feature>
<evidence type="ECO:0000256" key="4">
    <source>
        <dbReference type="ARBA" id="ARBA00022989"/>
    </source>
</evidence>
<evidence type="ECO:0000256" key="2">
    <source>
        <dbReference type="ARBA" id="ARBA00022475"/>
    </source>
</evidence>
<evidence type="ECO:0000259" key="8">
    <source>
        <dbReference type="Pfam" id="PF02687"/>
    </source>
</evidence>
<feature type="transmembrane region" description="Helical" evidence="7">
    <location>
        <begin position="1180"/>
        <end position="1200"/>
    </location>
</feature>
<feature type="transmembrane region" description="Helical" evidence="7">
    <location>
        <begin position="852"/>
        <end position="872"/>
    </location>
</feature>
<accession>A0A414QWS0</accession>
<dbReference type="Pfam" id="PF02687">
    <property type="entry name" value="FtsX"/>
    <property type="match status" value="2"/>
</dbReference>
<feature type="coiled-coil region" evidence="6">
    <location>
        <begin position="582"/>
        <end position="655"/>
    </location>
</feature>
<dbReference type="PANTHER" id="PTHR30287">
    <property type="entry name" value="MEMBRANE COMPONENT OF PREDICTED ABC SUPERFAMILY METABOLITE UPTAKE TRANSPORTER"/>
    <property type="match status" value="1"/>
</dbReference>
<feature type="transmembrane region" description="Helical" evidence="7">
    <location>
        <begin position="1139"/>
        <end position="1160"/>
    </location>
</feature>
<feature type="transmembrane region" description="Helical" evidence="7">
    <location>
        <begin position="685"/>
        <end position="706"/>
    </location>
</feature>
<keyword evidence="4 7" id="KW-1133">Transmembrane helix</keyword>
<feature type="transmembrane region" description="Helical" evidence="7">
    <location>
        <begin position="1085"/>
        <end position="1105"/>
    </location>
</feature>
<gene>
    <name evidence="9" type="ORF">DW656_02340</name>
</gene>
<keyword evidence="2" id="KW-1003">Cell membrane</keyword>
<dbReference type="RefSeq" id="WP_118198501.1">
    <property type="nucleotide sequence ID" value="NZ_QRHO01000002.1"/>
</dbReference>
<dbReference type="AlphaFoldDB" id="A0A414QWS0"/>
<feature type="transmembrane region" description="Helical" evidence="7">
    <location>
        <begin position="21"/>
        <end position="38"/>
    </location>
</feature>
<evidence type="ECO:0000256" key="5">
    <source>
        <dbReference type="ARBA" id="ARBA00023136"/>
    </source>
</evidence>
<comment type="subcellular location">
    <subcellularLocation>
        <location evidence="1">Cell membrane</location>
        <topology evidence="1">Multi-pass membrane protein</topology>
    </subcellularLocation>
</comment>
<feature type="transmembrane region" description="Helical" evidence="7">
    <location>
        <begin position="727"/>
        <end position="746"/>
    </location>
</feature>
<name>A0A414QWS0_9FIRM</name>
<feature type="transmembrane region" description="Helical" evidence="7">
    <location>
        <begin position="752"/>
        <end position="773"/>
    </location>
</feature>
<dbReference type="PANTHER" id="PTHR30287:SF1">
    <property type="entry name" value="INNER MEMBRANE PROTEIN"/>
    <property type="match status" value="1"/>
</dbReference>
<reference evidence="9 10" key="1">
    <citation type="submission" date="2018-08" db="EMBL/GenBank/DDBJ databases">
        <title>A genome reference for cultivated species of the human gut microbiota.</title>
        <authorList>
            <person name="Zou Y."/>
            <person name="Xue W."/>
            <person name="Luo G."/>
        </authorList>
    </citation>
    <scope>NUCLEOTIDE SEQUENCE [LARGE SCALE GENOMIC DNA]</scope>
    <source>
        <strain evidence="9 10">AM23-3</strain>
    </source>
</reference>
<feature type="domain" description="ABC3 transporter permease C-terminal" evidence="8">
    <location>
        <begin position="1089"/>
        <end position="1206"/>
    </location>
</feature>
<evidence type="ECO:0000256" key="6">
    <source>
        <dbReference type="SAM" id="Coils"/>
    </source>
</evidence>
<dbReference type="Proteomes" id="UP000284579">
    <property type="component" value="Unassembled WGS sequence"/>
</dbReference>
<comment type="caution">
    <text evidence="9">The sequence shown here is derived from an EMBL/GenBank/DDBJ whole genome shotgun (WGS) entry which is preliminary data.</text>
</comment>